<reference evidence="14 15" key="1">
    <citation type="journal article" date="2023" name="Microbiol. Resour. Announc.">
        <title>Complete Genome Sequence of Imperialibacter roseus strain P4T.</title>
        <authorList>
            <person name="Tizabi D.R."/>
            <person name="Bachvaroff T."/>
            <person name="Hill R.T."/>
        </authorList>
    </citation>
    <scope>NUCLEOTIDE SEQUENCE [LARGE SCALE GENOMIC DNA]</scope>
    <source>
        <strain evidence="14 15">P4T</strain>
    </source>
</reference>
<dbReference type="InterPro" id="IPR007867">
    <property type="entry name" value="GMC_OxRtase_C"/>
</dbReference>
<evidence type="ECO:0000256" key="1">
    <source>
        <dbReference type="ARBA" id="ARBA00000920"/>
    </source>
</evidence>
<dbReference type="Proteomes" id="UP001302349">
    <property type="component" value="Chromosome"/>
</dbReference>
<gene>
    <name evidence="14" type="ORF">RT717_25070</name>
</gene>
<evidence type="ECO:0000259" key="13">
    <source>
        <dbReference type="Pfam" id="PF05199"/>
    </source>
</evidence>
<dbReference type="PANTHER" id="PTHR46056">
    <property type="entry name" value="LONG-CHAIN-ALCOHOL OXIDASE"/>
    <property type="match status" value="1"/>
</dbReference>
<evidence type="ECO:0000313" key="15">
    <source>
        <dbReference type="Proteomes" id="UP001302349"/>
    </source>
</evidence>
<keyword evidence="7" id="KW-0812">Transmembrane</keyword>
<evidence type="ECO:0000259" key="12">
    <source>
        <dbReference type="Pfam" id="PF00732"/>
    </source>
</evidence>
<comment type="function">
    <text evidence="2">Long-chain fatty alcohol oxidase involved in the omega-oxidation pathway of lipid degradation.</text>
</comment>
<keyword evidence="11" id="KW-0472">Membrane</keyword>
<dbReference type="InterPro" id="IPR000172">
    <property type="entry name" value="GMC_OxRdtase_N"/>
</dbReference>
<evidence type="ECO:0000256" key="6">
    <source>
        <dbReference type="ARBA" id="ARBA00022630"/>
    </source>
</evidence>
<organism evidence="14 15">
    <name type="scientific">Imperialibacter roseus</name>
    <dbReference type="NCBI Taxonomy" id="1324217"/>
    <lineage>
        <taxon>Bacteria</taxon>
        <taxon>Pseudomonadati</taxon>
        <taxon>Bacteroidota</taxon>
        <taxon>Cytophagia</taxon>
        <taxon>Cytophagales</taxon>
        <taxon>Flammeovirgaceae</taxon>
        <taxon>Imperialibacter</taxon>
    </lineage>
</organism>
<keyword evidence="9" id="KW-1133">Transmembrane helix</keyword>
<dbReference type="RefSeq" id="WP_317489076.1">
    <property type="nucleotide sequence ID" value="NZ_CP136051.1"/>
</dbReference>
<keyword evidence="10" id="KW-0560">Oxidoreductase</keyword>
<evidence type="ECO:0000256" key="11">
    <source>
        <dbReference type="ARBA" id="ARBA00023136"/>
    </source>
</evidence>
<dbReference type="InterPro" id="IPR036188">
    <property type="entry name" value="FAD/NAD-bd_sf"/>
</dbReference>
<accession>A0ABZ0IRJ8</accession>
<dbReference type="Gene3D" id="3.50.50.60">
    <property type="entry name" value="FAD/NAD(P)-binding domain"/>
    <property type="match status" value="2"/>
</dbReference>
<dbReference type="PIRSF" id="PIRSF028937">
    <property type="entry name" value="Lg_Ch_AO"/>
    <property type="match status" value="1"/>
</dbReference>
<evidence type="ECO:0000256" key="10">
    <source>
        <dbReference type="ARBA" id="ARBA00023002"/>
    </source>
</evidence>
<dbReference type="Pfam" id="PF00732">
    <property type="entry name" value="GMC_oxred_N"/>
    <property type="match status" value="1"/>
</dbReference>
<sequence length="658" mass="72182">MKLTERQCNILEEVANTFIAPDTTNGEHKGFWASKGADRVAPVKVAEVIASQPRPAREEFTQLLKILDSNLLGMTWAGPMKKFLDLTFQQREKLFVTWSNSPVKKLRKAFSSLKKLSTFIYFSSTEGGYHPDFKAIQYPGPLLGDADKLPRLSELQIDNDSVFSCEVLVIGSGAGGGVIAGELAGSGKDVIIADKGPYLHGADFTQEEGKMIETLYDGKGAITSSDGQVSIFAGSCVGGGTTVNWAGSFRTPDYVLQEWASEHGVPFLASQSFQDSLNAVVAEIGVNTNYSLHNLQNQLLLDGSRKLGQQVELIPRNERKPGAEDFQKLGFSSLGDRYGIKQGTAQTYIRKATTAGARLLSQCQIEKIAIKNGRATGAEAVCYSPKGHKKKVFIQAEKIVVAAGAIQTPALLKRSGLKHDHIGKHLHLHPTVGISATYIQKSEAWFGPMMSVVNDQFARLDGNYGFKLETPPTHPGLIAMSLPWSGARQFKEDMLKASHIASFIAIVRDKFPGYITIDKEGQPIVHYKLHGFDLKHLINGMEEASRLHFVNDCEQIIYPHFGNHRFNNTGKRADLEKFIHNLPVWGWRPNQFSLYSAHQMGTCRMGEDKKTHPTAPDGSLYEVPNIYIGDGSAFPSASGVNPMLSIMALAHHTAQGLK</sequence>
<name>A0ABZ0IRJ8_9BACT</name>
<dbReference type="PANTHER" id="PTHR46056:SF12">
    <property type="entry name" value="LONG-CHAIN-ALCOHOL OXIDASE"/>
    <property type="match status" value="1"/>
</dbReference>
<evidence type="ECO:0000256" key="8">
    <source>
        <dbReference type="ARBA" id="ARBA00022827"/>
    </source>
</evidence>
<evidence type="ECO:0000256" key="9">
    <source>
        <dbReference type="ARBA" id="ARBA00022989"/>
    </source>
</evidence>
<dbReference type="EMBL" id="CP136051">
    <property type="protein sequence ID" value="WOK06351.1"/>
    <property type="molecule type" value="Genomic_DNA"/>
</dbReference>
<proteinExistence type="inferred from homology"/>
<keyword evidence="15" id="KW-1185">Reference proteome</keyword>
<comment type="similarity">
    <text evidence="4">Belongs to the GMC oxidoreductase family.</text>
</comment>
<dbReference type="Pfam" id="PF05199">
    <property type="entry name" value="GMC_oxred_C"/>
    <property type="match status" value="1"/>
</dbReference>
<dbReference type="EC" id="1.1.3.20" evidence="5"/>
<keyword evidence="6" id="KW-0285">Flavoprotein</keyword>
<dbReference type="InterPro" id="IPR012400">
    <property type="entry name" value="Long_Oxdase"/>
</dbReference>
<evidence type="ECO:0000256" key="5">
    <source>
        <dbReference type="ARBA" id="ARBA00013125"/>
    </source>
</evidence>
<evidence type="ECO:0000313" key="14">
    <source>
        <dbReference type="EMBL" id="WOK06351.1"/>
    </source>
</evidence>
<evidence type="ECO:0000256" key="7">
    <source>
        <dbReference type="ARBA" id="ARBA00022692"/>
    </source>
</evidence>
<comment type="subcellular location">
    <subcellularLocation>
        <location evidence="3">Membrane</location>
    </subcellularLocation>
</comment>
<comment type="catalytic activity">
    <reaction evidence="1">
        <text>a long-chain primary fatty alcohol + O2 = a long-chain fatty aldehyde + H2O2</text>
        <dbReference type="Rhea" id="RHEA:22756"/>
        <dbReference type="ChEBI" id="CHEBI:15379"/>
        <dbReference type="ChEBI" id="CHEBI:16240"/>
        <dbReference type="ChEBI" id="CHEBI:17176"/>
        <dbReference type="ChEBI" id="CHEBI:77396"/>
        <dbReference type="EC" id="1.1.3.20"/>
    </reaction>
</comment>
<protein>
    <recommendedName>
        <fullName evidence="5">long-chain-alcohol oxidase</fullName>
        <ecNumber evidence="5">1.1.3.20</ecNumber>
    </recommendedName>
</protein>
<keyword evidence="8" id="KW-0274">FAD</keyword>
<evidence type="ECO:0000256" key="2">
    <source>
        <dbReference type="ARBA" id="ARBA00003842"/>
    </source>
</evidence>
<dbReference type="SUPFAM" id="SSF51905">
    <property type="entry name" value="FAD/NAD(P)-binding domain"/>
    <property type="match status" value="1"/>
</dbReference>
<feature type="domain" description="Glucose-methanol-choline oxidoreductase C-terminal" evidence="13">
    <location>
        <begin position="513"/>
        <end position="650"/>
    </location>
</feature>
<evidence type="ECO:0000256" key="3">
    <source>
        <dbReference type="ARBA" id="ARBA00004370"/>
    </source>
</evidence>
<evidence type="ECO:0000256" key="4">
    <source>
        <dbReference type="ARBA" id="ARBA00010790"/>
    </source>
</evidence>
<feature type="domain" description="Glucose-methanol-choline oxidoreductase N-terminal" evidence="12">
    <location>
        <begin position="213"/>
        <end position="430"/>
    </location>
</feature>